<reference evidence="1 2" key="1">
    <citation type="journal article" date="2022" name="New Phytol.">
        <title>Ecological generalism drives hyperdiversity of secondary metabolite gene clusters in xylarialean endophytes.</title>
        <authorList>
            <person name="Franco M.E.E."/>
            <person name="Wisecaver J.H."/>
            <person name="Arnold A.E."/>
            <person name="Ju Y.M."/>
            <person name="Slot J.C."/>
            <person name="Ahrendt S."/>
            <person name="Moore L.P."/>
            <person name="Eastman K.E."/>
            <person name="Scott K."/>
            <person name="Konkel Z."/>
            <person name="Mondo S.J."/>
            <person name="Kuo A."/>
            <person name="Hayes R.D."/>
            <person name="Haridas S."/>
            <person name="Andreopoulos B."/>
            <person name="Riley R."/>
            <person name="LaButti K."/>
            <person name="Pangilinan J."/>
            <person name="Lipzen A."/>
            <person name="Amirebrahimi M."/>
            <person name="Yan J."/>
            <person name="Adam C."/>
            <person name="Keymanesh K."/>
            <person name="Ng V."/>
            <person name="Louie K."/>
            <person name="Northen T."/>
            <person name="Drula E."/>
            <person name="Henrissat B."/>
            <person name="Hsieh H.M."/>
            <person name="Youens-Clark K."/>
            <person name="Lutzoni F."/>
            <person name="Miadlikowska J."/>
            <person name="Eastwood D.C."/>
            <person name="Hamelin R.C."/>
            <person name="Grigoriev I.V."/>
            <person name="U'Ren J.M."/>
        </authorList>
    </citation>
    <scope>NUCLEOTIDE SEQUENCE [LARGE SCALE GENOMIC DNA]</scope>
    <source>
        <strain evidence="1 2">CBS 119005</strain>
    </source>
</reference>
<name>A0ACB9YSY2_9PEZI</name>
<protein>
    <submittedName>
        <fullName evidence="1">S-adenosyl-L-methionine-dependent methyltransferase</fullName>
    </submittedName>
</protein>
<proteinExistence type="predicted"/>
<keyword evidence="1" id="KW-0808">Transferase</keyword>
<evidence type="ECO:0000313" key="1">
    <source>
        <dbReference type="EMBL" id="KAI4862540.1"/>
    </source>
</evidence>
<comment type="caution">
    <text evidence="1">The sequence shown here is derived from an EMBL/GenBank/DDBJ whole genome shotgun (WGS) entry which is preliminary data.</text>
</comment>
<accession>A0ACB9YSY2</accession>
<keyword evidence="2" id="KW-1185">Reference proteome</keyword>
<evidence type="ECO:0000313" key="2">
    <source>
        <dbReference type="Proteomes" id="UP001497700"/>
    </source>
</evidence>
<organism evidence="1 2">
    <name type="scientific">Hypoxylon rubiginosum</name>
    <dbReference type="NCBI Taxonomy" id="110542"/>
    <lineage>
        <taxon>Eukaryota</taxon>
        <taxon>Fungi</taxon>
        <taxon>Dikarya</taxon>
        <taxon>Ascomycota</taxon>
        <taxon>Pezizomycotina</taxon>
        <taxon>Sordariomycetes</taxon>
        <taxon>Xylariomycetidae</taxon>
        <taxon>Xylariales</taxon>
        <taxon>Hypoxylaceae</taxon>
        <taxon>Hypoxylon</taxon>
    </lineage>
</organism>
<keyword evidence="1" id="KW-0489">Methyltransferase</keyword>
<dbReference type="Proteomes" id="UP001497700">
    <property type="component" value="Unassembled WGS sequence"/>
</dbReference>
<dbReference type="EMBL" id="MU393523">
    <property type="protein sequence ID" value="KAI4862540.1"/>
    <property type="molecule type" value="Genomic_DNA"/>
</dbReference>
<sequence length="363" mass="40827">MADQPTAPSAPGPSTSPQPAATVVSNQPQLVPAPQTEEEAEDDFDGSDADSALGDDLASSTNSITSSIYEYRTIRGRTYHSEKHDSQYFTPNDEQQMQSQDITHHYLTIMLDDKLFLAPVKDDMEKILDVGTGTGIWAIDVGDQFPNAEVTGTDLSPTQPVWVPPNVRFEIDDCTKEWTWASDNFDFIHMRYLFGAVSDWDALIAQAYRCCKPGGWVQSCECDVIMSSDDDTIKEDSIITTFWNPLWRELSSKLGISFMVIQEGLQNKGFEKAGFVDVHEANYKIPIGGWARDPKLAEIGEYTVLAMINDLDGYTMVPWNIVHGENTPGYRETLAFLRRELRTLKSRGIHPYMKVRYVYGRKP</sequence>
<gene>
    <name evidence="1" type="ORF">F4820DRAFT_450832</name>
</gene>